<dbReference type="InterPro" id="IPR022791">
    <property type="entry name" value="L-PG_synthase/AglD"/>
</dbReference>
<dbReference type="PANTHER" id="PTHR39087:SF2">
    <property type="entry name" value="UPF0104 MEMBRANE PROTEIN MJ1595"/>
    <property type="match status" value="1"/>
</dbReference>
<feature type="transmembrane region" description="Helical" evidence="6">
    <location>
        <begin position="251"/>
        <end position="271"/>
    </location>
</feature>
<keyword evidence="4 6" id="KW-1133">Transmembrane helix</keyword>
<comment type="caution">
    <text evidence="7">The sequence shown here is derived from an EMBL/GenBank/DDBJ whole genome shotgun (WGS) entry which is preliminary data.</text>
</comment>
<keyword evidence="2" id="KW-1003">Cell membrane</keyword>
<evidence type="ECO:0000313" key="8">
    <source>
        <dbReference type="Proteomes" id="UP000322454"/>
    </source>
</evidence>
<feature type="transmembrane region" description="Helical" evidence="6">
    <location>
        <begin position="226"/>
        <end position="245"/>
    </location>
</feature>
<accession>A0A520XC80</accession>
<dbReference type="GO" id="GO:0005886">
    <property type="term" value="C:plasma membrane"/>
    <property type="evidence" value="ECO:0007669"/>
    <property type="project" value="UniProtKB-SubCell"/>
</dbReference>
<dbReference type="EMBL" id="SHMQ01000015">
    <property type="protein sequence ID" value="RZV38735.1"/>
    <property type="molecule type" value="Genomic_DNA"/>
</dbReference>
<keyword evidence="3 6" id="KW-0812">Transmembrane</keyword>
<evidence type="ECO:0000256" key="3">
    <source>
        <dbReference type="ARBA" id="ARBA00022692"/>
    </source>
</evidence>
<evidence type="ECO:0000256" key="6">
    <source>
        <dbReference type="SAM" id="Phobius"/>
    </source>
</evidence>
<dbReference type="NCBIfam" id="TIGR00374">
    <property type="entry name" value="flippase-like domain"/>
    <property type="match status" value="1"/>
</dbReference>
<sequence>MKLNFFKNYSKKTILKYIFVVTFWFLVLLLILKLINFKINKQIFLNISLSPLIISFCFYILFSIFRGMRIAYLLNSKNYLKSYAISGMYVLSCAIFPGGIGEATLPFYIKKYMDISLSKGTALLLTTRIFDILFVIIFFIYSLFAIHLSYSNFHLVLSGVFFIIPIFFIIFFIIFSNNLRFFFINKLGEKKLNNKNILGHFINKFILYIKNIDNELKEINIKKKDILVLFTLMGRLSVYASFFFLFKSLNLNITINQVIFVSTFVTLMLIIPFQGLGGFGSYEIWVTMALIIVGINKNNALTASIPTQLLFFIFSILEGITGYILLIIVSKRQKNK</sequence>
<dbReference type="Pfam" id="PF03706">
    <property type="entry name" value="LPG_synthase_TM"/>
    <property type="match status" value="1"/>
</dbReference>
<feature type="transmembrane region" description="Helical" evidence="6">
    <location>
        <begin position="156"/>
        <end position="176"/>
    </location>
</feature>
<evidence type="ECO:0000313" key="7">
    <source>
        <dbReference type="EMBL" id="RZV38735.1"/>
    </source>
</evidence>
<name>A0A520XC80_9DELT</name>
<dbReference type="Proteomes" id="UP000322454">
    <property type="component" value="Unassembled WGS sequence"/>
</dbReference>
<feature type="transmembrane region" description="Helical" evidence="6">
    <location>
        <begin position="129"/>
        <end position="150"/>
    </location>
</feature>
<organism evidence="7 8">
    <name type="scientific">Candidatus Acidulodesulfobacterium acidiphilum</name>
    <dbReference type="NCBI Taxonomy" id="2597224"/>
    <lineage>
        <taxon>Bacteria</taxon>
        <taxon>Deltaproteobacteria</taxon>
        <taxon>Candidatus Acidulodesulfobacterales</taxon>
        <taxon>Candidatus Acidulodesulfobacterium</taxon>
    </lineage>
</organism>
<feature type="transmembrane region" description="Helical" evidence="6">
    <location>
        <begin position="308"/>
        <end position="329"/>
    </location>
</feature>
<gene>
    <name evidence="7" type="ORF">EVJ48_06410</name>
</gene>
<feature type="transmembrane region" description="Helical" evidence="6">
    <location>
        <begin position="14"/>
        <end position="32"/>
    </location>
</feature>
<dbReference type="PANTHER" id="PTHR39087">
    <property type="entry name" value="UPF0104 MEMBRANE PROTEIN MJ1595"/>
    <property type="match status" value="1"/>
</dbReference>
<evidence type="ECO:0000256" key="4">
    <source>
        <dbReference type="ARBA" id="ARBA00022989"/>
    </source>
</evidence>
<evidence type="ECO:0000256" key="5">
    <source>
        <dbReference type="ARBA" id="ARBA00023136"/>
    </source>
</evidence>
<evidence type="ECO:0000256" key="2">
    <source>
        <dbReference type="ARBA" id="ARBA00022475"/>
    </source>
</evidence>
<feature type="transmembrane region" description="Helical" evidence="6">
    <location>
        <begin position="85"/>
        <end position="109"/>
    </location>
</feature>
<proteinExistence type="predicted"/>
<dbReference type="AlphaFoldDB" id="A0A520XC80"/>
<reference evidence="7 8" key="1">
    <citation type="submission" date="2019-01" db="EMBL/GenBank/DDBJ databases">
        <title>Insights into ecological role of a new deltaproteobacterial order Candidatus Sinidesulfobacterales (Sva0485) by metagenomics and metatranscriptomics.</title>
        <authorList>
            <person name="Tan S."/>
            <person name="Liu J."/>
            <person name="Fang Y."/>
            <person name="Hedlund B."/>
            <person name="Lian Z.-H."/>
            <person name="Huang L.-Y."/>
            <person name="Li J.-T."/>
            <person name="Huang L.-N."/>
            <person name="Li W.-J."/>
            <person name="Jiang H.-C."/>
            <person name="Dong H.-L."/>
            <person name="Shu W.-S."/>
        </authorList>
    </citation>
    <scope>NUCLEOTIDE SEQUENCE [LARGE SCALE GENOMIC DNA]</scope>
    <source>
        <strain evidence="7">AP4</strain>
    </source>
</reference>
<evidence type="ECO:0000256" key="1">
    <source>
        <dbReference type="ARBA" id="ARBA00004651"/>
    </source>
</evidence>
<protein>
    <submittedName>
        <fullName evidence="7">Flippase-like domain-containing protein</fullName>
    </submittedName>
</protein>
<comment type="subcellular location">
    <subcellularLocation>
        <location evidence="1">Cell membrane</location>
        <topology evidence="1">Multi-pass membrane protein</topology>
    </subcellularLocation>
</comment>
<keyword evidence="5 6" id="KW-0472">Membrane</keyword>
<feature type="transmembrane region" description="Helical" evidence="6">
    <location>
        <begin position="44"/>
        <end position="65"/>
    </location>
</feature>